<evidence type="ECO:0000313" key="5">
    <source>
        <dbReference type="EMBL" id="NYE35441.1"/>
    </source>
</evidence>
<evidence type="ECO:0000256" key="4">
    <source>
        <dbReference type="SAM" id="SignalP"/>
    </source>
</evidence>
<reference evidence="5 6" key="2">
    <citation type="submission" date="2020-08" db="EMBL/GenBank/DDBJ databases">
        <title>The Agave Microbiome: Exploring the role of microbial communities in plant adaptations to desert environments.</title>
        <authorList>
            <person name="Partida-Martinez L.P."/>
        </authorList>
    </citation>
    <scope>NUCLEOTIDE SEQUENCE [LARGE SCALE GENOMIC DNA]</scope>
    <source>
        <strain evidence="5 6">AT2.17</strain>
    </source>
</reference>
<evidence type="ECO:0000313" key="6">
    <source>
        <dbReference type="Proteomes" id="UP000549911"/>
    </source>
</evidence>
<evidence type="ECO:0000256" key="3">
    <source>
        <dbReference type="ARBA" id="ARBA00022729"/>
    </source>
</evidence>
<accession>A0A7Y9KN88</accession>
<protein>
    <submittedName>
        <fullName evidence="5">Raffinose/stachyose/melibiose transport system substrate-binding protein</fullName>
    </submittedName>
</protein>
<keyword evidence="2" id="KW-0813">Transport</keyword>
<dbReference type="InterPro" id="IPR006059">
    <property type="entry name" value="SBP"/>
</dbReference>
<dbReference type="PROSITE" id="PS51257">
    <property type="entry name" value="PROKAR_LIPOPROTEIN"/>
    <property type="match status" value="1"/>
</dbReference>
<comment type="similarity">
    <text evidence="1">Belongs to the bacterial solute-binding protein 1 family.</text>
</comment>
<feature type="chain" id="PRO_5039092690" evidence="4">
    <location>
        <begin position="23"/>
        <end position="426"/>
    </location>
</feature>
<gene>
    <name evidence="5" type="ORF">F4692_000545</name>
</gene>
<dbReference type="GO" id="GO:0055052">
    <property type="term" value="C:ATP-binding cassette (ABC) transporter complex, substrate-binding subunit-containing"/>
    <property type="evidence" value="ECO:0007669"/>
    <property type="project" value="TreeGrafter"/>
</dbReference>
<dbReference type="Proteomes" id="UP000549911">
    <property type="component" value="Unassembled WGS sequence"/>
</dbReference>
<comment type="caution">
    <text evidence="5">The sequence shown here is derived from an EMBL/GenBank/DDBJ whole genome shotgun (WGS) entry which is preliminary data.</text>
</comment>
<proteinExistence type="inferred from homology"/>
<evidence type="ECO:0000256" key="2">
    <source>
        <dbReference type="ARBA" id="ARBA00022448"/>
    </source>
</evidence>
<dbReference type="SUPFAM" id="SSF53850">
    <property type="entry name" value="Periplasmic binding protein-like II"/>
    <property type="match status" value="1"/>
</dbReference>
<dbReference type="AlphaFoldDB" id="A0A7Y9KN88"/>
<dbReference type="GO" id="GO:0042956">
    <property type="term" value="P:maltodextrin transmembrane transport"/>
    <property type="evidence" value="ECO:0007669"/>
    <property type="project" value="TreeGrafter"/>
</dbReference>
<sequence>MRKQTRVAALALVCATATLTAACGGDDTAAGDDNTITWWHNSNNEPGKGFYEKVAADFEDANPGVTVEVTAMAHEDMVDNLAAAFQSGDLPDVYMERGGGELAAHVDAGLTRDLTDDAADEIEAIGGSVAGWQVDDRTYALPFSVGVVGVWYNRDEFEAAGVTPPTTMSEWEQVNDDLKAAGIAPLSLGAGDTWPAAHYWYYAAVRTCSQDVLTQAVADLDFADPCFVEAGEVVQDFVATEPFNKGFLATPAQEGASSASGLLATGKVASEMQGHWEPGVMQGLTDDGEGLGDKTGWFPFPAVEGGAGDPTAALGGGDAWAVSEGAPDTAVDLVTYLLSEDVQRGFAENDMGLPTLPSATDAISDPVLADLIEVRDSAPYVQLYFDTAFGESVGGAMNDAIALMFAGKATPQDVVDAMQQAADDQG</sequence>
<dbReference type="RefSeq" id="WP_179618094.1">
    <property type="nucleotide sequence ID" value="NZ_JACCBW010000001.1"/>
</dbReference>
<dbReference type="GO" id="GO:1901982">
    <property type="term" value="F:maltose binding"/>
    <property type="evidence" value="ECO:0007669"/>
    <property type="project" value="TreeGrafter"/>
</dbReference>
<dbReference type="PANTHER" id="PTHR30061">
    <property type="entry name" value="MALTOSE-BINDING PERIPLASMIC PROTEIN"/>
    <property type="match status" value="1"/>
</dbReference>
<keyword evidence="3 4" id="KW-0732">Signal</keyword>
<name>A0A7Y9KN88_9ACTN</name>
<dbReference type="Gene3D" id="3.40.190.10">
    <property type="entry name" value="Periplasmic binding protein-like II"/>
    <property type="match status" value="2"/>
</dbReference>
<evidence type="ECO:0000256" key="1">
    <source>
        <dbReference type="ARBA" id="ARBA00008520"/>
    </source>
</evidence>
<keyword evidence="6" id="KW-1185">Reference proteome</keyword>
<dbReference type="PANTHER" id="PTHR30061:SF50">
    <property type="entry name" value="MALTOSE_MALTODEXTRIN-BINDING PERIPLASMIC PROTEIN"/>
    <property type="match status" value="1"/>
</dbReference>
<organism evidence="5 6">
    <name type="scientific">Nocardioides cavernae</name>
    <dbReference type="NCBI Taxonomy" id="1921566"/>
    <lineage>
        <taxon>Bacteria</taxon>
        <taxon>Bacillati</taxon>
        <taxon>Actinomycetota</taxon>
        <taxon>Actinomycetes</taxon>
        <taxon>Propionibacteriales</taxon>
        <taxon>Nocardioidaceae</taxon>
        <taxon>Nocardioides</taxon>
    </lineage>
</organism>
<feature type="signal peptide" evidence="4">
    <location>
        <begin position="1"/>
        <end position="22"/>
    </location>
</feature>
<dbReference type="GO" id="GO:0015768">
    <property type="term" value="P:maltose transport"/>
    <property type="evidence" value="ECO:0007669"/>
    <property type="project" value="TreeGrafter"/>
</dbReference>
<reference evidence="5 6" key="1">
    <citation type="submission" date="2020-07" db="EMBL/GenBank/DDBJ databases">
        <authorList>
            <person name="Partida-Martinez L."/>
            <person name="Huntemann M."/>
            <person name="Clum A."/>
            <person name="Wang J."/>
            <person name="Palaniappan K."/>
            <person name="Ritter S."/>
            <person name="Chen I.-M."/>
            <person name="Stamatis D."/>
            <person name="Reddy T."/>
            <person name="O'Malley R."/>
            <person name="Daum C."/>
            <person name="Shapiro N."/>
            <person name="Ivanova N."/>
            <person name="Kyrpides N."/>
            <person name="Woyke T."/>
        </authorList>
    </citation>
    <scope>NUCLEOTIDE SEQUENCE [LARGE SCALE GENOMIC DNA]</scope>
    <source>
        <strain evidence="5 6">AT2.17</strain>
    </source>
</reference>
<dbReference type="Pfam" id="PF01547">
    <property type="entry name" value="SBP_bac_1"/>
    <property type="match status" value="1"/>
</dbReference>
<dbReference type="EMBL" id="JACCBW010000001">
    <property type="protein sequence ID" value="NYE35441.1"/>
    <property type="molecule type" value="Genomic_DNA"/>
</dbReference>